<feature type="domain" description="Major facilitator superfamily (MFS) profile" evidence="6">
    <location>
        <begin position="17"/>
        <end position="395"/>
    </location>
</feature>
<evidence type="ECO:0000256" key="4">
    <source>
        <dbReference type="ARBA" id="ARBA00023136"/>
    </source>
</evidence>
<feature type="transmembrane region" description="Helical" evidence="5">
    <location>
        <begin position="254"/>
        <end position="275"/>
    </location>
</feature>
<protein>
    <submittedName>
        <fullName evidence="7">MFS transporter</fullName>
    </submittedName>
</protein>
<gene>
    <name evidence="7" type="ORF">MIU77_04275</name>
</gene>
<organism evidence="7 8">
    <name type="scientific">Mycolicibacillus parakoreensis</name>
    <dbReference type="NCBI Taxonomy" id="1069221"/>
    <lineage>
        <taxon>Bacteria</taxon>
        <taxon>Bacillati</taxon>
        <taxon>Actinomycetota</taxon>
        <taxon>Actinomycetes</taxon>
        <taxon>Mycobacteriales</taxon>
        <taxon>Mycobacteriaceae</taxon>
        <taxon>Mycolicibacillus</taxon>
    </lineage>
</organism>
<feature type="transmembrane region" description="Helical" evidence="5">
    <location>
        <begin position="140"/>
        <end position="162"/>
    </location>
</feature>
<feature type="transmembrane region" description="Helical" evidence="5">
    <location>
        <begin position="369"/>
        <end position="389"/>
    </location>
</feature>
<dbReference type="InterPro" id="IPR011701">
    <property type="entry name" value="MFS"/>
</dbReference>
<feature type="transmembrane region" description="Helical" evidence="5">
    <location>
        <begin position="221"/>
        <end position="248"/>
    </location>
</feature>
<keyword evidence="2 5" id="KW-0812">Transmembrane</keyword>
<sequence>MEAMSSPAAPRRMDRRLVLVMALITGLVVANSYYAQPLVGTIAAEFGASTTSVGLIVTASQVGYAIGLALLVPLGDLMERRRLLTVMLLGTAVCLVGMACAPNWPVLAGAAILVGLGSVVGQVLVPFAATLAYEEERGRVIGSVMTGLLLGILLSRVAAGLIAGVAGWRAVFVVAAVLMLVCCALVRTLPVRPPDVQMGYARLLASVIAIVREEPVLRLRIVYGMATYACFGVFWTSIGFVLAGGVYGWSDTQIGLFTLFGVAGAVAAKFAGALADRGYARWQTGVFVAVTAASFLLLWIGQTQVVAMAVGVALLDLGIQGTHISNQSIFYPLRPEARSRLNTAYMTSYFAAGSLGSVASAIVYGAFGWGAVCLLGAAFPVIGTAVWVVEMLRSDGPADSVEQDLDLAAELIPGGEREDVAAPK</sequence>
<comment type="subcellular location">
    <subcellularLocation>
        <location evidence="1">Cell membrane</location>
        <topology evidence="1">Multi-pass membrane protein</topology>
    </subcellularLocation>
</comment>
<feature type="transmembrane region" description="Helical" evidence="5">
    <location>
        <begin position="344"/>
        <end position="363"/>
    </location>
</feature>
<dbReference type="InterPro" id="IPR036259">
    <property type="entry name" value="MFS_trans_sf"/>
</dbReference>
<reference evidence="7" key="1">
    <citation type="submission" date="2022-08" db="EMBL/GenBank/DDBJ databases">
        <title>Complete genome sequence of 14 non-tuberculosis mycobacteria type-strains.</title>
        <authorList>
            <person name="Igarashi Y."/>
            <person name="Osugi A."/>
            <person name="Mitarai S."/>
        </authorList>
    </citation>
    <scope>NUCLEOTIDE SEQUENCE</scope>
    <source>
        <strain evidence="7">DSM 45575</strain>
    </source>
</reference>
<feature type="transmembrane region" description="Helical" evidence="5">
    <location>
        <begin position="168"/>
        <end position="189"/>
    </location>
</feature>
<keyword evidence="8" id="KW-1185">Reference proteome</keyword>
<dbReference type="PANTHER" id="PTHR42910:SF1">
    <property type="entry name" value="MAJOR FACILITATOR SUPERFAMILY (MFS) PROFILE DOMAIN-CONTAINING PROTEIN"/>
    <property type="match status" value="1"/>
</dbReference>
<keyword evidence="4 5" id="KW-0472">Membrane</keyword>
<evidence type="ECO:0000256" key="1">
    <source>
        <dbReference type="ARBA" id="ARBA00004651"/>
    </source>
</evidence>
<evidence type="ECO:0000259" key="6">
    <source>
        <dbReference type="PROSITE" id="PS50850"/>
    </source>
</evidence>
<dbReference type="Pfam" id="PF07690">
    <property type="entry name" value="MFS_1"/>
    <property type="match status" value="1"/>
</dbReference>
<feature type="transmembrane region" description="Helical" evidence="5">
    <location>
        <begin position="83"/>
        <end position="104"/>
    </location>
</feature>
<evidence type="ECO:0000256" key="2">
    <source>
        <dbReference type="ARBA" id="ARBA00022692"/>
    </source>
</evidence>
<evidence type="ECO:0000256" key="5">
    <source>
        <dbReference type="SAM" id="Phobius"/>
    </source>
</evidence>
<dbReference type="Gene3D" id="1.20.1250.20">
    <property type="entry name" value="MFS general substrate transporter like domains"/>
    <property type="match status" value="1"/>
</dbReference>
<evidence type="ECO:0000313" key="8">
    <source>
        <dbReference type="Proteomes" id="UP001055200"/>
    </source>
</evidence>
<proteinExistence type="predicted"/>
<keyword evidence="3 5" id="KW-1133">Transmembrane helix</keyword>
<name>A0ABY3U0R1_9MYCO</name>
<evidence type="ECO:0000256" key="3">
    <source>
        <dbReference type="ARBA" id="ARBA00022989"/>
    </source>
</evidence>
<dbReference type="PANTHER" id="PTHR42910">
    <property type="entry name" value="TRANSPORTER SCO4007-RELATED"/>
    <property type="match status" value="1"/>
</dbReference>
<dbReference type="EMBL" id="CP092365">
    <property type="protein sequence ID" value="ULN53558.1"/>
    <property type="molecule type" value="Genomic_DNA"/>
</dbReference>
<feature type="transmembrane region" description="Helical" evidence="5">
    <location>
        <begin position="110"/>
        <end position="133"/>
    </location>
</feature>
<dbReference type="SUPFAM" id="SSF103473">
    <property type="entry name" value="MFS general substrate transporter"/>
    <property type="match status" value="1"/>
</dbReference>
<dbReference type="Proteomes" id="UP001055200">
    <property type="component" value="Chromosome"/>
</dbReference>
<dbReference type="CDD" id="cd17324">
    <property type="entry name" value="MFS_NepI_like"/>
    <property type="match status" value="1"/>
</dbReference>
<feature type="transmembrane region" description="Helical" evidence="5">
    <location>
        <begin position="282"/>
        <end position="300"/>
    </location>
</feature>
<dbReference type="InterPro" id="IPR020846">
    <property type="entry name" value="MFS_dom"/>
</dbReference>
<accession>A0ABY3U0R1</accession>
<dbReference type="PROSITE" id="PS50850">
    <property type="entry name" value="MFS"/>
    <property type="match status" value="1"/>
</dbReference>
<feature type="transmembrane region" description="Helical" evidence="5">
    <location>
        <begin position="46"/>
        <end position="71"/>
    </location>
</feature>
<evidence type="ECO:0000313" key="7">
    <source>
        <dbReference type="EMBL" id="ULN53558.1"/>
    </source>
</evidence>